<feature type="transmembrane region" description="Helical" evidence="2">
    <location>
        <begin position="151"/>
        <end position="176"/>
    </location>
</feature>
<dbReference type="KEGG" id="bfo:118403837"/>
<keyword evidence="4" id="KW-1185">Reference proteome</keyword>
<evidence type="ECO:0000256" key="2">
    <source>
        <dbReference type="SAM" id="Phobius"/>
    </source>
</evidence>
<evidence type="ECO:0000256" key="1">
    <source>
        <dbReference type="SAM" id="MobiDB-lite"/>
    </source>
</evidence>
<evidence type="ECO:0000313" key="5">
    <source>
        <dbReference type="RefSeq" id="XP_035658586.1"/>
    </source>
</evidence>
<sequence length="396" mass="43674">MLRSWDLLVYVLCVLCMGQRFAIGQTTSTSTTISTTEAGSVCTVDTADRVTCNSATEATSSSDGSSSSDCADQGTWAFEVNATAGTIVTFIGRQPVLVLNTTADGVTTFQYNVGCCYDVTVNDATSNATTCVLDVTDNPTPAALSFDKDTFAHVAIGCGGGIVVMLCLVFALGAICNKDQKKQAAKYKENAGNQQRKVEQPRPPNQLQDTPRRPALDAVFDTGQRHGPHAAGYSDRAMPDPRSASSGGPPNRGMPDPRSDPRLDPRSAPNVGHADRGMPDPREQSYGYDRPPYDEPRGRDYDDGYDNLSFQHDEYERPRPPREHHQREQMRRHTEAPPHGPPRYDNHGEAARNFNDPYDGYDRYDRREGNRHGRYSEMPQYDRGMRSGPPADFDMY</sequence>
<feature type="compositionally biased region" description="Basic and acidic residues" evidence="1">
    <location>
        <begin position="291"/>
        <end position="302"/>
    </location>
</feature>
<reference evidence="4" key="1">
    <citation type="journal article" date="2020" name="Nat. Ecol. Evol.">
        <title>Deeply conserved synteny resolves early events in vertebrate evolution.</title>
        <authorList>
            <person name="Simakov O."/>
            <person name="Marletaz F."/>
            <person name="Yue J.X."/>
            <person name="O'Connell B."/>
            <person name="Jenkins J."/>
            <person name="Brandt A."/>
            <person name="Calef R."/>
            <person name="Tung C.H."/>
            <person name="Huang T.K."/>
            <person name="Schmutz J."/>
            <person name="Satoh N."/>
            <person name="Yu J.K."/>
            <person name="Putnam N.H."/>
            <person name="Green R.E."/>
            <person name="Rokhsar D.S."/>
        </authorList>
    </citation>
    <scope>NUCLEOTIDE SEQUENCE [LARGE SCALE GENOMIC DNA]</scope>
    <source>
        <strain evidence="4">S238N-H82</strain>
    </source>
</reference>
<feature type="compositionally biased region" description="Basic and acidic residues" evidence="1">
    <location>
        <begin position="360"/>
        <end position="375"/>
    </location>
</feature>
<dbReference type="OrthoDB" id="10049710at2759"/>
<name>A0A9J7HFA6_BRAFL</name>
<keyword evidence="2" id="KW-1133">Transmembrane helix</keyword>
<feature type="signal peptide" evidence="3">
    <location>
        <begin position="1"/>
        <end position="24"/>
    </location>
</feature>
<accession>A0A9J7HFA6</accession>
<keyword evidence="3" id="KW-0732">Signal</keyword>
<feature type="compositionally biased region" description="Basic and acidic residues" evidence="1">
    <location>
        <begin position="311"/>
        <end position="350"/>
    </location>
</feature>
<feature type="chain" id="PRO_5039887748" evidence="3">
    <location>
        <begin position="25"/>
        <end position="396"/>
    </location>
</feature>
<feature type="compositionally biased region" description="Basic and acidic residues" evidence="1">
    <location>
        <begin position="273"/>
        <end position="283"/>
    </location>
</feature>
<dbReference type="Proteomes" id="UP000001554">
    <property type="component" value="Chromosome 16"/>
</dbReference>
<keyword evidence="2" id="KW-0472">Membrane</keyword>
<dbReference type="GeneID" id="118403837"/>
<evidence type="ECO:0000313" key="4">
    <source>
        <dbReference type="Proteomes" id="UP000001554"/>
    </source>
</evidence>
<keyword evidence="2" id="KW-0812">Transmembrane</keyword>
<gene>
    <name evidence="5" type="primary">LOC118403837</name>
</gene>
<feature type="region of interest" description="Disordered" evidence="1">
    <location>
        <begin position="187"/>
        <end position="396"/>
    </location>
</feature>
<organism evidence="4 5">
    <name type="scientific">Branchiostoma floridae</name>
    <name type="common">Florida lancelet</name>
    <name type="synonym">Amphioxus</name>
    <dbReference type="NCBI Taxonomy" id="7739"/>
    <lineage>
        <taxon>Eukaryota</taxon>
        <taxon>Metazoa</taxon>
        <taxon>Chordata</taxon>
        <taxon>Cephalochordata</taxon>
        <taxon>Leptocardii</taxon>
        <taxon>Amphioxiformes</taxon>
        <taxon>Branchiostomatidae</taxon>
        <taxon>Branchiostoma</taxon>
    </lineage>
</organism>
<evidence type="ECO:0000256" key="3">
    <source>
        <dbReference type="SAM" id="SignalP"/>
    </source>
</evidence>
<proteinExistence type="predicted"/>
<dbReference type="OMA" id="HGRYSEM"/>
<dbReference type="RefSeq" id="XP_035658586.1">
    <property type="nucleotide sequence ID" value="XM_035802693.1"/>
</dbReference>
<feature type="compositionally biased region" description="Basic and acidic residues" evidence="1">
    <location>
        <begin position="255"/>
        <end position="265"/>
    </location>
</feature>
<dbReference type="AlphaFoldDB" id="A0A9J7HFA6"/>
<reference evidence="5" key="2">
    <citation type="submission" date="2025-08" db="UniProtKB">
        <authorList>
            <consortium name="RefSeq"/>
        </authorList>
    </citation>
    <scope>IDENTIFICATION</scope>
    <source>
        <strain evidence="5">S238N-H82</strain>
        <tissue evidence="5">Testes</tissue>
    </source>
</reference>
<protein>
    <submittedName>
        <fullName evidence="5">Uncharacterized protein LOC118403837</fullName>
    </submittedName>
</protein>